<dbReference type="Pfam" id="PF02225">
    <property type="entry name" value="PA"/>
    <property type="match status" value="1"/>
</dbReference>
<evidence type="ECO:0000256" key="3">
    <source>
        <dbReference type="ARBA" id="ARBA00022525"/>
    </source>
</evidence>
<evidence type="ECO:0000256" key="5">
    <source>
        <dbReference type="ARBA" id="ARBA00022729"/>
    </source>
</evidence>
<dbReference type="InterPro" id="IPR050131">
    <property type="entry name" value="Peptidase_S8_subtilisin-like"/>
</dbReference>
<dbReference type="PROSITE" id="PS00137">
    <property type="entry name" value="SUBTILASE_HIS"/>
    <property type="match status" value="1"/>
</dbReference>
<evidence type="ECO:0000256" key="7">
    <source>
        <dbReference type="ARBA" id="ARBA00022825"/>
    </source>
</evidence>
<gene>
    <name evidence="11" type="ORF">METZ01_LOCUS153131</name>
</gene>
<evidence type="ECO:0000256" key="8">
    <source>
        <dbReference type="SAM" id="Phobius"/>
    </source>
</evidence>
<keyword evidence="4" id="KW-0645">Protease</keyword>
<evidence type="ECO:0000256" key="1">
    <source>
        <dbReference type="ARBA" id="ARBA00011073"/>
    </source>
</evidence>
<dbReference type="PANTHER" id="PTHR43806:SF65">
    <property type="entry name" value="SERINE PROTEASE APRX"/>
    <property type="match status" value="1"/>
</dbReference>
<dbReference type="EMBL" id="UINC01025176">
    <property type="protein sequence ID" value="SVB00277.1"/>
    <property type="molecule type" value="Genomic_DNA"/>
</dbReference>
<evidence type="ECO:0000256" key="6">
    <source>
        <dbReference type="ARBA" id="ARBA00022801"/>
    </source>
</evidence>
<proteinExistence type="inferred from homology"/>
<dbReference type="InterPro" id="IPR015500">
    <property type="entry name" value="Peptidase_S8_subtilisin-rel"/>
</dbReference>
<dbReference type="PROSITE" id="PS00138">
    <property type="entry name" value="SUBTILASE_SER"/>
    <property type="match status" value="1"/>
</dbReference>
<evidence type="ECO:0000259" key="9">
    <source>
        <dbReference type="Pfam" id="PF00082"/>
    </source>
</evidence>
<dbReference type="InterPro" id="IPR036852">
    <property type="entry name" value="Peptidase_S8/S53_dom_sf"/>
</dbReference>
<dbReference type="InterPro" id="IPR034213">
    <property type="entry name" value="S8_Vpr-like"/>
</dbReference>
<keyword evidence="8" id="KW-0472">Membrane</keyword>
<comment type="similarity">
    <text evidence="1">Belongs to the peptidase S8 family.</text>
</comment>
<dbReference type="InterPro" id="IPR003137">
    <property type="entry name" value="PA_domain"/>
</dbReference>
<dbReference type="InterPro" id="IPR023828">
    <property type="entry name" value="Peptidase_S8_Ser-AS"/>
</dbReference>
<dbReference type="PRINTS" id="PR00723">
    <property type="entry name" value="SUBTILISIN"/>
</dbReference>
<reference evidence="11" key="1">
    <citation type="submission" date="2018-05" db="EMBL/GenBank/DDBJ databases">
        <authorList>
            <person name="Lanie J.A."/>
            <person name="Ng W.-L."/>
            <person name="Kazmierczak K.M."/>
            <person name="Andrzejewski T.M."/>
            <person name="Davidsen T.M."/>
            <person name="Wayne K.J."/>
            <person name="Tettelin H."/>
            <person name="Glass J.I."/>
            <person name="Rusch D."/>
            <person name="Podicherti R."/>
            <person name="Tsui H.-C.T."/>
            <person name="Winkler M.E."/>
        </authorList>
    </citation>
    <scope>NUCLEOTIDE SEQUENCE</scope>
</reference>
<name>A0A382AH43_9ZZZZ</name>
<dbReference type="PROSITE" id="PS51892">
    <property type="entry name" value="SUBTILASE"/>
    <property type="match status" value="1"/>
</dbReference>
<dbReference type="InterPro" id="IPR046450">
    <property type="entry name" value="PA_dom_sf"/>
</dbReference>
<dbReference type="Pfam" id="PF00082">
    <property type="entry name" value="Peptidase_S8"/>
    <property type="match status" value="1"/>
</dbReference>
<dbReference type="PROSITE" id="PS00136">
    <property type="entry name" value="SUBTILASE_ASP"/>
    <property type="match status" value="1"/>
</dbReference>
<dbReference type="InterPro" id="IPR022398">
    <property type="entry name" value="Peptidase_S8_His-AS"/>
</dbReference>
<dbReference type="AlphaFoldDB" id="A0A382AH43"/>
<keyword evidence="8" id="KW-1133">Transmembrane helix</keyword>
<dbReference type="Gene3D" id="3.50.30.30">
    <property type="match status" value="1"/>
</dbReference>
<keyword evidence="5" id="KW-0732">Signal</keyword>
<evidence type="ECO:0008006" key="12">
    <source>
        <dbReference type="Google" id="ProtNLM"/>
    </source>
</evidence>
<dbReference type="Gene3D" id="3.40.50.200">
    <property type="entry name" value="Peptidase S8/S53 domain"/>
    <property type="match status" value="1"/>
</dbReference>
<keyword evidence="6" id="KW-0378">Hydrolase</keyword>
<evidence type="ECO:0000259" key="10">
    <source>
        <dbReference type="Pfam" id="PF02225"/>
    </source>
</evidence>
<evidence type="ECO:0000313" key="11">
    <source>
        <dbReference type="EMBL" id="SVB00277.1"/>
    </source>
</evidence>
<dbReference type="SUPFAM" id="SSF52743">
    <property type="entry name" value="Subtilisin-like"/>
    <property type="match status" value="1"/>
</dbReference>
<accession>A0A382AH43</accession>
<organism evidence="11">
    <name type="scientific">marine metagenome</name>
    <dbReference type="NCBI Taxonomy" id="408172"/>
    <lineage>
        <taxon>unclassified sequences</taxon>
        <taxon>metagenomes</taxon>
        <taxon>ecological metagenomes</taxon>
    </lineage>
</organism>
<dbReference type="InterPro" id="IPR000209">
    <property type="entry name" value="Peptidase_S8/S53_dom"/>
</dbReference>
<feature type="domain" description="Peptidase S8/S53" evidence="9">
    <location>
        <begin position="53"/>
        <end position="436"/>
    </location>
</feature>
<evidence type="ECO:0000256" key="2">
    <source>
        <dbReference type="ARBA" id="ARBA00022512"/>
    </source>
</evidence>
<feature type="domain" description="PA" evidence="10">
    <location>
        <begin position="255"/>
        <end position="338"/>
    </location>
</feature>
<feature type="transmembrane region" description="Helical" evidence="8">
    <location>
        <begin position="659"/>
        <end position="676"/>
    </location>
</feature>
<keyword evidence="8" id="KW-0812">Transmembrane</keyword>
<keyword evidence="3" id="KW-0964">Secreted</keyword>
<dbReference type="PANTHER" id="PTHR43806">
    <property type="entry name" value="PEPTIDASE S8"/>
    <property type="match status" value="1"/>
</dbReference>
<dbReference type="SUPFAM" id="SSF52025">
    <property type="entry name" value="PA domain"/>
    <property type="match status" value="1"/>
</dbReference>
<dbReference type="GO" id="GO:0006508">
    <property type="term" value="P:proteolysis"/>
    <property type="evidence" value="ECO:0007669"/>
    <property type="project" value="UniProtKB-KW"/>
</dbReference>
<keyword evidence="2" id="KW-0134">Cell wall</keyword>
<dbReference type="GO" id="GO:0004252">
    <property type="term" value="F:serine-type endopeptidase activity"/>
    <property type="evidence" value="ECO:0007669"/>
    <property type="project" value="InterPro"/>
</dbReference>
<keyword evidence="7" id="KW-0720">Serine protease</keyword>
<evidence type="ECO:0000256" key="4">
    <source>
        <dbReference type="ARBA" id="ARBA00022670"/>
    </source>
</evidence>
<sequence>MKFEKIVFLMITISICTVLITTQLQTQDSISVLVNNSGPYIGTAIPHDYGFDGSGIIISVIDTGVDFNHPDLLGLGLEGKIIGGYDFVDNDETPQDSNGHGTQVAGIIAANGNLKGIAPNSKILAYRVSEDGESVSSNLIIKAIEKSISDNADIINISLGINQTNTKIDQIVTKAIQNNIFVVTAAGNFGPEPNTIGSPGLNPNAITVGSTFNNVSSSLVSTFKIEDQQFNIFPMVGTQPLEESITAEIIFGKYGRAQDLSEIDVEGSILLVERGGDMEDEIVFFSDKERNSADSGAKAIVVYNSEPGIFFGELIHEFVDEGYNPTIPALSMSREDGLVIKQMLQSHTEGTLDVFYHPDFVAFFSSRGPVSPFYMKPDIVAPGAFINTTNSGGNYKIVSGTSFAAPHVAGTAALVLQKNPQLTPNELKSILMTTSDVISNEYDERFPVEVAGTGRINAAKAIDSELIIIPPNLIFNLSAYNQIQTKDLEIMGIDNQPVSIRFENNQVADFDYDLKRENLTITAKLSQQDLGEYESRMIISYNDVEYNIPIIVRVTKATVLVNEDDGVLSFDVSGHPSWSYAKITVTNKETGDTFTESITPTKKSELTVYQSGEYWIEANIKEIDGLSSKTLDVYETIKIEKAEENQSFVNMLNLPEKPLLIITAVMIITVVAGIFIRKY</sequence>
<dbReference type="InterPro" id="IPR023827">
    <property type="entry name" value="Peptidase_S8_Asp-AS"/>
</dbReference>
<protein>
    <recommendedName>
        <fullName evidence="12">Peptidase S8/S53 domain-containing protein</fullName>
    </recommendedName>
</protein>
<dbReference type="CDD" id="cd07474">
    <property type="entry name" value="Peptidases_S8_subtilisin_Vpr-like"/>
    <property type="match status" value="1"/>
</dbReference>